<organism evidence="1 2">
    <name type="scientific">Circinella minor</name>
    <dbReference type="NCBI Taxonomy" id="1195481"/>
    <lineage>
        <taxon>Eukaryota</taxon>
        <taxon>Fungi</taxon>
        <taxon>Fungi incertae sedis</taxon>
        <taxon>Mucoromycota</taxon>
        <taxon>Mucoromycotina</taxon>
        <taxon>Mucoromycetes</taxon>
        <taxon>Mucorales</taxon>
        <taxon>Lichtheimiaceae</taxon>
        <taxon>Circinella</taxon>
    </lineage>
</organism>
<dbReference type="OrthoDB" id="2288692at2759"/>
<dbReference type="Proteomes" id="UP000646827">
    <property type="component" value="Unassembled WGS sequence"/>
</dbReference>
<evidence type="ECO:0000313" key="1">
    <source>
        <dbReference type="EMBL" id="KAG2221829.1"/>
    </source>
</evidence>
<comment type="caution">
    <text evidence="1">The sequence shown here is derived from an EMBL/GenBank/DDBJ whole genome shotgun (WGS) entry which is preliminary data.</text>
</comment>
<protein>
    <submittedName>
        <fullName evidence="1">Uncharacterized protein</fullName>
    </submittedName>
</protein>
<accession>A0A8H7VP43</accession>
<dbReference type="EMBL" id="JAEPRB010000098">
    <property type="protein sequence ID" value="KAG2221829.1"/>
    <property type="molecule type" value="Genomic_DNA"/>
</dbReference>
<sequence>MGLCQDCRKLTPEKPQTFSFKEGSEQGLCTDEQTINQGLIIFEERTKLSTTFALMTNDFALNLSSLVNFQDNITSGMFNGRLSFSSSDTKEPSMKDSGDITAKLEMTVRASAVPKPLQELGPYQETQFLHRGGALVVVTWAVKSKPWASGYKLHRHSSVDIHSESTEFSVPREYSGYKNRMSCTTYEKSDNSATKLKLIIGTKTINLLITCSAEISTEPKINIGPGVQFGHGSITDANCKIYLMKSKVEEFLKKFETFKLNPLHINISSLRQVTSSFSKCSSHLLWKSTLQEFESTIYWPAMVFTLCDLPNKDGYNVGSTSGAKVGSNILQIFAKAV</sequence>
<keyword evidence="2" id="KW-1185">Reference proteome</keyword>
<proteinExistence type="predicted"/>
<name>A0A8H7VP43_9FUNG</name>
<dbReference type="AlphaFoldDB" id="A0A8H7VP43"/>
<reference evidence="1 2" key="1">
    <citation type="submission" date="2020-12" db="EMBL/GenBank/DDBJ databases">
        <title>Metabolic potential, ecology and presence of endohyphal bacteria is reflected in genomic diversity of Mucoromycotina.</title>
        <authorList>
            <person name="Muszewska A."/>
            <person name="Okrasinska A."/>
            <person name="Steczkiewicz K."/>
            <person name="Drgas O."/>
            <person name="Orlowska M."/>
            <person name="Perlinska-Lenart U."/>
            <person name="Aleksandrzak-Piekarczyk T."/>
            <person name="Szatraj K."/>
            <person name="Zielenkiewicz U."/>
            <person name="Pilsyk S."/>
            <person name="Malc E."/>
            <person name="Mieczkowski P."/>
            <person name="Kruszewska J.S."/>
            <person name="Biernat P."/>
            <person name="Pawlowska J."/>
        </authorList>
    </citation>
    <scope>NUCLEOTIDE SEQUENCE [LARGE SCALE GENOMIC DNA]</scope>
    <source>
        <strain evidence="1 2">CBS 142.35</strain>
    </source>
</reference>
<evidence type="ECO:0000313" key="2">
    <source>
        <dbReference type="Proteomes" id="UP000646827"/>
    </source>
</evidence>
<gene>
    <name evidence="1" type="ORF">INT45_003543</name>
</gene>